<evidence type="ECO:0000313" key="2">
    <source>
        <dbReference type="Proteomes" id="UP000547976"/>
    </source>
</evidence>
<dbReference type="GeneID" id="59321482"/>
<sequence>MEGDKIHDDTSSAANCIKIVKEEMIDSADDLDITSPRQTPKEWLEKLTTLDFADPASVIGHRLALIQDNVPEFVLCTGKDAFSVSPWPGAMSKDRTSVVDRDSSHPGLLTLEFVGKSKVRPVLADGEVPKLSLPSVVLPIGQLRLKYETSSGIPYTHDTDYVLVVDAIAPGHPVWLIWDRLGGLRDERGYLDPETCDPVFKGVEKNFDAAQIPPSIDHWLESYGNLNFNQLQESVKATGLLGFVKAKEATLAYVTECLGQAHSQVATDAMENNEISEARFAEIKAAVCDDPFKVHPAVYLQKLKEVTACDNSLEPFLNRASRVNTTRRLSPKEWLEQLATVDFSDPFAITDHQLNMAFYFQGRFDLITDSNIDTLAIIPDVGALFTEELPRHDSSSQTMSEDLDPYPLLISLQVHPIFKPSVSGQPLPSLVLPVGQLHTKSNAKISEIFLDTDYVLVIDAVTPGHPVWLIYDRNPLDEISVERITVNPDKQPLIFEGIGHNFDAAQIFSSVHDWIHSYGNVDFAQFEASIKVTCITGAVQAKEILLSEAEVLFRQ</sequence>
<evidence type="ECO:0000313" key="1">
    <source>
        <dbReference type="EMBL" id="KAF5597713.1"/>
    </source>
</evidence>
<keyword evidence="2" id="KW-1185">Reference proteome</keyword>
<reference evidence="1 2" key="1">
    <citation type="submission" date="2020-05" db="EMBL/GenBank/DDBJ databases">
        <title>Identification and distribution of gene clusters putatively required for synthesis of sphingolipid metabolism inhibitors in phylogenetically diverse species of the filamentous fungus Fusarium.</title>
        <authorList>
            <person name="Kim H.-S."/>
            <person name="Busman M."/>
            <person name="Brown D.W."/>
            <person name="Divon H."/>
            <person name="Uhlig S."/>
            <person name="Proctor R.H."/>
        </authorList>
    </citation>
    <scope>NUCLEOTIDE SEQUENCE [LARGE SCALE GENOMIC DNA]</scope>
    <source>
        <strain evidence="1 2">NRRL 66333</strain>
    </source>
</reference>
<dbReference type="AlphaFoldDB" id="A0A8H5PJY9"/>
<dbReference type="OrthoDB" id="5007363at2759"/>
<organism evidence="1 2">
    <name type="scientific">Gibberella subglutinans</name>
    <name type="common">Fusarium subglutinans</name>
    <dbReference type="NCBI Taxonomy" id="42677"/>
    <lineage>
        <taxon>Eukaryota</taxon>
        <taxon>Fungi</taxon>
        <taxon>Dikarya</taxon>
        <taxon>Ascomycota</taxon>
        <taxon>Pezizomycotina</taxon>
        <taxon>Sordariomycetes</taxon>
        <taxon>Hypocreomycetidae</taxon>
        <taxon>Hypocreales</taxon>
        <taxon>Nectriaceae</taxon>
        <taxon>Fusarium</taxon>
        <taxon>Fusarium fujikuroi species complex</taxon>
    </lineage>
</organism>
<dbReference type="RefSeq" id="XP_036536110.1">
    <property type="nucleotide sequence ID" value="XM_036686764.1"/>
</dbReference>
<accession>A0A8H5PJY9</accession>
<name>A0A8H5PJY9_GIBSU</name>
<protein>
    <submittedName>
        <fullName evidence="1">Uncharacterized protein</fullName>
    </submittedName>
</protein>
<dbReference type="Proteomes" id="UP000547976">
    <property type="component" value="Unassembled WGS sequence"/>
</dbReference>
<proteinExistence type="predicted"/>
<gene>
    <name evidence="1" type="ORF">FSUBG_8363</name>
</gene>
<comment type="caution">
    <text evidence="1">The sequence shown here is derived from an EMBL/GenBank/DDBJ whole genome shotgun (WGS) entry which is preliminary data.</text>
</comment>
<dbReference type="EMBL" id="JAAOAV010000114">
    <property type="protein sequence ID" value="KAF5597713.1"/>
    <property type="molecule type" value="Genomic_DNA"/>
</dbReference>